<keyword evidence="4" id="KW-1185">Reference proteome</keyword>
<protein>
    <submittedName>
        <fullName evidence="3">Uncharacterized protein</fullName>
    </submittedName>
</protein>
<sequence>MAQFLSGNEKNLVPTVQSIATTFVIAIAHYVTTKNQNGAKRSSHLFWGSIAVTCVAAIRRTKRRQNFLSSSSPIATTPGGGTGQLSGGRKSISRTSRHSGAARASGGLKYL</sequence>
<comment type="caution">
    <text evidence="3">The sequence shown here is derived from an EMBL/GenBank/DDBJ whole genome shotgun (WGS) entry which is preliminary data.</text>
</comment>
<reference evidence="4" key="1">
    <citation type="submission" date="2024-07" db="EMBL/GenBank/DDBJ databases">
        <title>Two chromosome-level genome assemblies of Korean endemic species Abeliophyllum distichum and Forsythia ovata (Oleaceae).</title>
        <authorList>
            <person name="Jang H."/>
        </authorList>
    </citation>
    <scope>NUCLEOTIDE SEQUENCE [LARGE SCALE GENOMIC DNA]</scope>
</reference>
<dbReference type="Proteomes" id="UP001604277">
    <property type="component" value="Unassembled WGS sequence"/>
</dbReference>
<name>A0ABD1WFU0_9LAMI</name>
<evidence type="ECO:0000313" key="3">
    <source>
        <dbReference type="EMBL" id="KAL2548559.1"/>
    </source>
</evidence>
<feature type="transmembrane region" description="Helical" evidence="2">
    <location>
        <begin position="12"/>
        <end position="32"/>
    </location>
</feature>
<dbReference type="AlphaFoldDB" id="A0ABD1WFU0"/>
<gene>
    <name evidence="3" type="ORF">Fot_10089</name>
</gene>
<evidence type="ECO:0000313" key="4">
    <source>
        <dbReference type="Proteomes" id="UP001604277"/>
    </source>
</evidence>
<feature type="region of interest" description="Disordered" evidence="1">
    <location>
        <begin position="65"/>
        <end position="111"/>
    </location>
</feature>
<keyword evidence="2" id="KW-1133">Transmembrane helix</keyword>
<evidence type="ECO:0000256" key="1">
    <source>
        <dbReference type="SAM" id="MobiDB-lite"/>
    </source>
</evidence>
<proteinExistence type="predicted"/>
<keyword evidence="2" id="KW-0812">Transmembrane</keyword>
<evidence type="ECO:0000256" key="2">
    <source>
        <dbReference type="SAM" id="Phobius"/>
    </source>
</evidence>
<keyword evidence="2" id="KW-0472">Membrane</keyword>
<accession>A0ABD1WFU0</accession>
<dbReference type="EMBL" id="JBFOLJ010000003">
    <property type="protein sequence ID" value="KAL2548559.1"/>
    <property type="molecule type" value="Genomic_DNA"/>
</dbReference>
<organism evidence="3 4">
    <name type="scientific">Forsythia ovata</name>
    <dbReference type="NCBI Taxonomy" id="205694"/>
    <lineage>
        <taxon>Eukaryota</taxon>
        <taxon>Viridiplantae</taxon>
        <taxon>Streptophyta</taxon>
        <taxon>Embryophyta</taxon>
        <taxon>Tracheophyta</taxon>
        <taxon>Spermatophyta</taxon>
        <taxon>Magnoliopsida</taxon>
        <taxon>eudicotyledons</taxon>
        <taxon>Gunneridae</taxon>
        <taxon>Pentapetalae</taxon>
        <taxon>asterids</taxon>
        <taxon>lamiids</taxon>
        <taxon>Lamiales</taxon>
        <taxon>Oleaceae</taxon>
        <taxon>Forsythieae</taxon>
        <taxon>Forsythia</taxon>
    </lineage>
</organism>
<feature type="compositionally biased region" description="Polar residues" evidence="1">
    <location>
        <begin position="66"/>
        <end position="75"/>
    </location>
</feature>